<evidence type="ECO:0000256" key="2">
    <source>
        <dbReference type="ARBA" id="ARBA00008163"/>
    </source>
</evidence>
<organism evidence="8 10">
    <name type="scientific">Capnocytophaga catalasegens</name>
    <dbReference type="NCBI Taxonomy" id="1004260"/>
    <lineage>
        <taxon>Bacteria</taxon>
        <taxon>Pseudomonadati</taxon>
        <taxon>Bacteroidota</taxon>
        <taxon>Flavobacteriia</taxon>
        <taxon>Flavobacteriales</taxon>
        <taxon>Flavobacteriaceae</taxon>
        <taxon>Capnocytophaga</taxon>
    </lineage>
</organism>
<dbReference type="EMBL" id="BQKA01000030">
    <property type="protein sequence ID" value="GJM50596.1"/>
    <property type="molecule type" value="Genomic_DNA"/>
</dbReference>
<sequence>MKIIILSITILISYFVSAQNVTNILQYSVQDLNGTARYKAMSGAFGALGGDFSAIGLNPAGSAVFSSSEIGFSFGNVSLKNENTYFDKKTNNKTSDFDAGQFGFVFTIPNNNQNSQWKKISLGFNYQKTNNFDAKDLKFEGITSEANLGDYFLYYANGIRQGNFLLEDVNDRGIITKRYTLTDIYRDMGRSPNRVALRNAFIGHYVGLINPKNGYNIESLDERKPKKNITNSNYTDYLKGLSDSERKSIDNKTNVNEKVALLRQIVANKIKEETNYNSGVLTNSTLQEFEKTTKGGIRKYNFNIAGQYGDNLFWGLNLNSHTVNYKETLKHWESYGISGNITNAFFQNEKNTIGSGFSFQLGAIAKATNNLRLGLAYESPTWYSLEEEYLQYLSTNNGVSYANPNHIALLKYKFRTSGAWNASVAYIFGKNAIISLDYIYKGYGNTYFRTDYLKGENDIIQNELGDSNAIRLGGEYRFILNQKNSFSLRAGYRYEQSPYKNTKYIGDLNGYSLGAGFAFSGIRLDVSYDIAKQDNQYQMYESVLTTPVKVASTHNNLLFTLSAKLF</sequence>
<name>A0AAV5AXF8_9FLAO</name>
<comment type="similarity">
    <text evidence="2">Belongs to the OmpP1/FadL family.</text>
</comment>
<reference evidence="8 11" key="1">
    <citation type="submission" date="2021-11" db="EMBL/GenBank/DDBJ databases">
        <title>Draft genome sequence of Capnocytophaga sp. strain KC07075 isolated from cat oral cavity.</title>
        <authorList>
            <person name="Suzuki M."/>
            <person name="Imaoka K."/>
            <person name="Kimura M."/>
            <person name="Morikawa S."/>
            <person name="Maeda K."/>
        </authorList>
    </citation>
    <scope>NUCLEOTIDE SEQUENCE</scope>
    <source>
        <strain evidence="8">KC07075</strain>
        <strain evidence="9 11">KC07079</strain>
    </source>
</reference>
<comment type="subcellular location">
    <subcellularLocation>
        <location evidence="1">Cell outer membrane</location>
        <topology evidence="1">Multi-pass membrane protein</topology>
    </subcellularLocation>
</comment>
<protein>
    <submittedName>
        <fullName evidence="8">Transporter</fullName>
    </submittedName>
</protein>
<evidence type="ECO:0000256" key="3">
    <source>
        <dbReference type="ARBA" id="ARBA00022452"/>
    </source>
</evidence>
<dbReference type="Pfam" id="PF03349">
    <property type="entry name" value="Toluene_X"/>
    <property type="match status" value="1"/>
</dbReference>
<evidence type="ECO:0000313" key="8">
    <source>
        <dbReference type="EMBL" id="GJM50596.1"/>
    </source>
</evidence>
<accession>A0AAV5AXF8</accession>
<dbReference type="Proteomes" id="UP001208692">
    <property type="component" value="Unassembled WGS sequence"/>
</dbReference>
<evidence type="ECO:0000256" key="5">
    <source>
        <dbReference type="ARBA" id="ARBA00022729"/>
    </source>
</evidence>
<gene>
    <name evidence="8" type="ORF">RCZ15_15690</name>
    <name evidence="9" type="ORF">RCZ16_18890</name>
</gene>
<keyword evidence="3" id="KW-1134">Transmembrane beta strand</keyword>
<keyword evidence="11" id="KW-1185">Reference proteome</keyword>
<evidence type="ECO:0000256" key="6">
    <source>
        <dbReference type="ARBA" id="ARBA00023136"/>
    </source>
</evidence>
<dbReference type="InterPro" id="IPR005017">
    <property type="entry name" value="OMPP1/FadL/TodX"/>
</dbReference>
<dbReference type="RefSeq" id="WP_264845704.1">
    <property type="nucleotide sequence ID" value="NZ_BPMA01000014.1"/>
</dbReference>
<dbReference type="AlphaFoldDB" id="A0AAV5AXF8"/>
<dbReference type="SUPFAM" id="SSF56935">
    <property type="entry name" value="Porins"/>
    <property type="match status" value="1"/>
</dbReference>
<proteinExistence type="inferred from homology"/>
<evidence type="ECO:0000256" key="1">
    <source>
        <dbReference type="ARBA" id="ARBA00004571"/>
    </source>
</evidence>
<keyword evidence="6" id="KW-0472">Membrane</keyword>
<keyword evidence="5" id="KW-0732">Signal</keyword>
<evidence type="ECO:0000313" key="11">
    <source>
        <dbReference type="Proteomes" id="UP001208692"/>
    </source>
</evidence>
<keyword evidence="4" id="KW-0812">Transmembrane</keyword>
<evidence type="ECO:0000313" key="9">
    <source>
        <dbReference type="EMBL" id="GJM53573.1"/>
    </source>
</evidence>
<dbReference type="Proteomes" id="UP001207736">
    <property type="component" value="Unassembled WGS sequence"/>
</dbReference>
<evidence type="ECO:0000313" key="10">
    <source>
        <dbReference type="Proteomes" id="UP001207736"/>
    </source>
</evidence>
<keyword evidence="7" id="KW-0998">Cell outer membrane</keyword>
<evidence type="ECO:0000256" key="7">
    <source>
        <dbReference type="ARBA" id="ARBA00023237"/>
    </source>
</evidence>
<evidence type="ECO:0000256" key="4">
    <source>
        <dbReference type="ARBA" id="ARBA00022692"/>
    </source>
</evidence>
<dbReference type="Gene3D" id="2.40.160.60">
    <property type="entry name" value="Outer membrane protein transport protein (OMPP1/FadL/TodX)"/>
    <property type="match status" value="2"/>
</dbReference>
<dbReference type="GO" id="GO:0009279">
    <property type="term" value="C:cell outer membrane"/>
    <property type="evidence" value="ECO:0007669"/>
    <property type="project" value="UniProtKB-SubCell"/>
</dbReference>
<comment type="caution">
    <text evidence="8">The sequence shown here is derived from an EMBL/GenBank/DDBJ whole genome shotgun (WGS) entry which is preliminary data.</text>
</comment>
<dbReference type="EMBL" id="BQKB01000042">
    <property type="protein sequence ID" value="GJM53573.1"/>
    <property type="molecule type" value="Genomic_DNA"/>
</dbReference>